<dbReference type="InterPro" id="IPR012340">
    <property type="entry name" value="NA-bd_OB-fold"/>
</dbReference>
<dbReference type="Gene3D" id="2.40.50.140">
    <property type="entry name" value="Nucleic acid-binding proteins"/>
    <property type="match status" value="1"/>
</dbReference>
<name>A0AAW2YH10_9EUKA</name>
<dbReference type="EMBL" id="JAOPGA020001409">
    <property type="protein sequence ID" value="KAL0488159.1"/>
    <property type="molecule type" value="Genomic_DNA"/>
</dbReference>
<evidence type="ECO:0000313" key="2">
    <source>
        <dbReference type="EMBL" id="KAL0476402.1"/>
    </source>
</evidence>
<dbReference type="GO" id="GO:0003697">
    <property type="term" value="F:single-stranded DNA binding"/>
    <property type="evidence" value="ECO:0007669"/>
    <property type="project" value="InterPro"/>
</dbReference>
<evidence type="ECO:0000256" key="1">
    <source>
        <dbReference type="SAM" id="MobiDB-lite"/>
    </source>
</evidence>
<feature type="compositionally biased region" description="Polar residues" evidence="1">
    <location>
        <begin position="1"/>
        <end position="13"/>
    </location>
</feature>
<dbReference type="AlphaFoldDB" id="A0AAW2YH10"/>
<dbReference type="Pfam" id="PF15490">
    <property type="entry name" value="Ten1_2"/>
    <property type="match status" value="1"/>
</dbReference>
<comment type="caution">
    <text evidence="2">The sequence shown here is derived from an EMBL/GenBank/DDBJ whole genome shotgun (WGS) entry which is preliminary data.</text>
</comment>
<evidence type="ECO:0000313" key="3">
    <source>
        <dbReference type="EMBL" id="KAL0488159.1"/>
    </source>
</evidence>
<keyword evidence="4" id="KW-1185">Reference proteome</keyword>
<evidence type="ECO:0000313" key="4">
    <source>
        <dbReference type="Proteomes" id="UP001431209"/>
    </source>
</evidence>
<reference evidence="2 4" key="1">
    <citation type="submission" date="2024-03" db="EMBL/GenBank/DDBJ databases">
        <title>The Acrasis kona genome and developmental transcriptomes reveal deep origins of eukaryotic multicellular pathways.</title>
        <authorList>
            <person name="Sheikh S."/>
            <person name="Fu C.-J."/>
            <person name="Brown M.W."/>
            <person name="Baldauf S.L."/>
        </authorList>
    </citation>
    <scope>NUCLEOTIDE SEQUENCE [LARGE SCALE GENOMIC DNA]</scope>
    <source>
        <strain evidence="2 4">ATCC MYA-3509</strain>
    </source>
</reference>
<dbReference type="EMBL" id="JAOPGA020000032">
    <property type="protein sequence ID" value="KAL0476402.1"/>
    <property type="molecule type" value="Genomic_DNA"/>
</dbReference>
<proteinExistence type="predicted"/>
<sequence>MKTSPIKSIQEITQESHESGDSVRTYGRLVSYEMNTNKASISHKNFCLDVDVEFLVEFKAQQGAYYTFIGELYSTPKTFLKARIFDIMEEYDNNVFEKIIAARKEIFQS</sequence>
<gene>
    <name evidence="2" type="ORF">AKO1_005172</name>
    <name evidence="3" type="ORF">AKO1_015318</name>
</gene>
<dbReference type="GO" id="GO:1990879">
    <property type="term" value="C:CST complex"/>
    <property type="evidence" value="ECO:0007669"/>
    <property type="project" value="InterPro"/>
</dbReference>
<accession>A0AAW2YH10</accession>
<protein>
    <submittedName>
        <fullName evidence="2 3">TEN1</fullName>
    </submittedName>
</protein>
<organism evidence="2 4">
    <name type="scientific">Acrasis kona</name>
    <dbReference type="NCBI Taxonomy" id="1008807"/>
    <lineage>
        <taxon>Eukaryota</taxon>
        <taxon>Discoba</taxon>
        <taxon>Heterolobosea</taxon>
        <taxon>Tetramitia</taxon>
        <taxon>Eutetramitia</taxon>
        <taxon>Acrasidae</taxon>
        <taxon>Acrasis</taxon>
    </lineage>
</organism>
<dbReference type="InterPro" id="IPR029146">
    <property type="entry name" value="Ten1_animal_plant"/>
</dbReference>
<feature type="region of interest" description="Disordered" evidence="1">
    <location>
        <begin position="1"/>
        <end position="20"/>
    </location>
</feature>
<dbReference type="Proteomes" id="UP001431209">
    <property type="component" value="Unassembled WGS sequence"/>
</dbReference>